<name>A0A1I4HR38_9FIRM</name>
<organism evidence="9 10">
    <name type="scientific">Halanaerobium salsuginis</name>
    <dbReference type="NCBI Taxonomy" id="29563"/>
    <lineage>
        <taxon>Bacteria</taxon>
        <taxon>Bacillati</taxon>
        <taxon>Bacillota</taxon>
        <taxon>Clostridia</taxon>
        <taxon>Halanaerobiales</taxon>
        <taxon>Halanaerobiaceae</taxon>
        <taxon>Halanaerobium</taxon>
    </lineage>
</organism>
<dbReference type="Proteomes" id="UP000199006">
    <property type="component" value="Unassembled WGS sequence"/>
</dbReference>
<evidence type="ECO:0000256" key="1">
    <source>
        <dbReference type="ARBA" id="ARBA00004790"/>
    </source>
</evidence>
<dbReference type="CDD" id="cd00553">
    <property type="entry name" value="NAD_synthase"/>
    <property type="match status" value="1"/>
</dbReference>
<dbReference type="PANTHER" id="PTHR23090:SF9">
    <property type="entry name" value="GLUTAMINE-DEPENDENT NAD(+) SYNTHETASE"/>
    <property type="match status" value="1"/>
</dbReference>
<evidence type="ECO:0000256" key="3">
    <source>
        <dbReference type="ARBA" id="ARBA00022741"/>
    </source>
</evidence>
<dbReference type="InterPro" id="IPR022310">
    <property type="entry name" value="NAD/GMP_synthase"/>
</dbReference>
<evidence type="ECO:0000256" key="4">
    <source>
        <dbReference type="ARBA" id="ARBA00022840"/>
    </source>
</evidence>
<keyword evidence="10" id="KW-1185">Reference proteome</keyword>
<dbReference type="GO" id="GO:0004359">
    <property type="term" value="F:glutaminase activity"/>
    <property type="evidence" value="ECO:0007669"/>
    <property type="project" value="InterPro"/>
</dbReference>
<dbReference type="STRING" id="29563.SAMN02983006_01170"/>
<keyword evidence="4 6" id="KW-0067">ATP-binding</keyword>
<evidence type="ECO:0000256" key="6">
    <source>
        <dbReference type="RuleBase" id="RU003811"/>
    </source>
</evidence>
<reference evidence="9 10" key="1">
    <citation type="submission" date="2016-10" db="EMBL/GenBank/DDBJ databases">
        <authorList>
            <person name="de Groot N.N."/>
        </authorList>
    </citation>
    <scope>NUCLEOTIDE SEQUENCE [LARGE SCALE GENOMIC DNA]</scope>
    <source>
        <strain evidence="9 10">ATCC 51327</strain>
    </source>
</reference>
<dbReference type="PANTHER" id="PTHR23090">
    <property type="entry name" value="NH 3 /GLUTAMINE-DEPENDENT NAD + SYNTHETASE"/>
    <property type="match status" value="1"/>
</dbReference>
<dbReference type="GO" id="GO:0005737">
    <property type="term" value="C:cytoplasm"/>
    <property type="evidence" value="ECO:0007669"/>
    <property type="project" value="InterPro"/>
</dbReference>
<dbReference type="InterPro" id="IPR003694">
    <property type="entry name" value="NAD_synthase"/>
</dbReference>
<accession>A0A1I4HR38</accession>
<dbReference type="Gene3D" id="3.40.50.620">
    <property type="entry name" value="HUPs"/>
    <property type="match status" value="1"/>
</dbReference>
<dbReference type="Pfam" id="PF02540">
    <property type="entry name" value="NAD_synthase"/>
    <property type="match status" value="1"/>
</dbReference>
<sequence>MLDKNYNKIASKLSGWIKDKVEKSGADGVVSSLDGQINSAVTSLLCQKACPANNLTIIISIDNASEKRIDAITHAEKHHLNYKDLNLKNTYLSLISSLNKDDELKFEQIAQSKLDKNSTEKEKNFTDRKTSALKNIIARLRMTSLYYYANLNNYLVVGNNDQSEIKLGYFTKYGDGAFDIDPLATLVKLEVKGMARSMEIDSKIIAKTPTNAIWPQTISEQDFLSYRDTDYYFANGEAKAEVKNKIQKIQIKNKHKSSPPLTPNF</sequence>
<dbReference type="GO" id="GO:0005524">
    <property type="term" value="F:ATP binding"/>
    <property type="evidence" value="ECO:0007669"/>
    <property type="project" value="UniProtKB-KW"/>
</dbReference>
<dbReference type="GO" id="GO:0009435">
    <property type="term" value="P:NAD+ biosynthetic process"/>
    <property type="evidence" value="ECO:0007669"/>
    <property type="project" value="UniProtKB-UniPathway"/>
</dbReference>
<keyword evidence="3 6" id="KW-0547">Nucleotide-binding</keyword>
<evidence type="ECO:0000313" key="9">
    <source>
        <dbReference type="EMBL" id="SFL44544.1"/>
    </source>
</evidence>
<comment type="pathway">
    <text evidence="1">Cofactor biosynthesis; NAD(+) biosynthesis.</text>
</comment>
<proteinExistence type="inferred from homology"/>
<evidence type="ECO:0000313" key="10">
    <source>
        <dbReference type="Proteomes" id="UP000199006"/>
    </source>
</evidence>
<dbReference type="UniPathway" id="UPA00253">
    <property type="reaction ID" value="UER00333"/>
</dbReference>
<dbReference type="EMBL" id="FOTI01000012">
    <property type="protein sequence ID" value="SFL44544.1"/>
    <property type="molecule type" value="Genomic_DNA"/>
</dbReference>
<dbReference type="OrthoDB" id="9803818at2"/>
<dbReference type="RefSeq" id="WP_089860951.1">
    <property type="nucleotide sequence ID" value="NZ_FOTI01000012.1"/>
</dbReference>
<keyword evidence="5 6" id="KW-0520">NAD</keyword>
<evidence type="ECO:0000256" key="7">
    <source>
        <dbReference type="RuleBase" id="RU003812"/>
    </source>
</evidence>
<evidence type="ECO:0000256" key="2">
    <source>
        <dbReference type="ARBA" id="ARBA00022598"/>
    </source>
</evidence>
<gene>
    <name evidence="9" type="ORF">SAMN02983006_01170</name>
</gene>
<protein>
    <recommendedName>
        <fullName evidence="7">NH(3)-dependent NAD(+) synthetase</fullName>
        <ecNumber evidence="7">6.3.1.5</ecNumber>
    </recommendedName>
</protein>
<evidence type="ECO:0000259" key="8">
    <source>
        <dbReference type="Pfam" id="PF02540"/>
    </source>
</evidence>
<dbReference type="InterPro" id="IPR014729">
    <property type="entry name" value="Rossmann-like_a/b/a_fold"/>
</dbReference>
<comment type="catalytic activity">
    <reaction evidence="7">
        <text>deamido-NAD(+) + NH4(+) + ATP = AMP + diphosphate + NAD(+) + H(+)</text>
        <dbReference type="Rhea" id="RHEA:21188"/>
        <dbReference type="ChEBI" id="CHEBI:15378"/>
        <dbReference type="ChEBI" id="CHEBI:28938"/>
        <dbReference type="ChEBI" id="CHEBI:30616"/>
        <dbReference type="ChEBI" id="CHEBI:33019"/>
        <dbReference type="ChEBI" id="CHEBI:57540"/>
        <dbReference type="ChEBI" id="CHEBI:58437"/>
        <dbReference type="ChEBI" id="CHEBI:456215"/>
        <dbReference type="EC" id="6.3.1.5"/>
    </reaction>
</comment>
<dbReference type="NCBIfam" id="TIGR00552">
    <property type="entry name" value="nadE"/>
    <property type="match status" value="1"/>
</dbReference>
<dbReference type="AlphaFoldDB" id="A0A1I4HR38"/>
<dbReference type="SUPFAM" id="SSF52402">
    <property type="entry name" value="Adenine nucleotide alpha hydrolases-like"/>
    <property type="match status" value="1"/>
</dbReference>
<comment type="similarity">
    <text evidence="6">Belongs to the NAD synthetase family.</text>
</comment>
<feature type="domain" description="NAD/GMP synthase" evidence="8">
    <location>
        <begin position="11"/>
        <end position="256"/>
    </location>
</feature>
<keyword evidence="2 6" id="KW-0436">Ligase</keyword>
<dbReference type="GO" id="GO:0008795">
    <property type="term" value="F:NAD+ synthase activity"/>
    <property type="evidence" value="ECO:0007669"/>
    <property type="project" value="UniProtKB-EC"/>
</dbReference>
<dbReference type="EC" id="6.3.1.5" evidence="7"/>
<evidence type="ECO:0000256" key="5">
    <source>
        <dbReference type="ARBA" id="ARBA00023027"/>
    </source>
</evidence>
<dbReference type="GO" id="GO:0003952">
    <property type="term" value="F:NAD+ synthase (glutamine-hydrolyzing) activity"/>
    <property type="evidence" value="ECO:0007669"/>
    <property type="project" value="InterPro"/>
</dbReference>